<dbReference type="InterPro" id="IPR009163">
    <property type="entry name" value="Ap4A_phos1/2"/>
</dbReference>
<dbReference type="InterPro" id="IPR045759">
    <property type="entry name" value="Ap4A_phos1/2_N"/>
</dbReference>
<feature type="domain" description="Ap4A phosphorylase 1/2 N-terminal" evidence="3">
    <location>
        <begin position="61"/>
        <end position="188"/>
    </location>
</feature>
<dbReference type="PANTHER" id="PTHR38420">
    <property type="entry name" value="AP-4-A PHOSPHORYLASE II"/>
    <property type="match status" value="1"/>
</dbReference>
<evidence type="ECO:0000313" key="5">
    <source>
        <dbReference type="Proteomes" id="UP001219355"/>
    </source>
</evidence>
<protein>
    <submittedName>
        <fullName evidence="4">ATP adenylyltransferase</fullName>
        <ecNumber evidence="4">2.7.7.53</ecNumber>
    </submittedName>
</protein>
<dbReference type="InterPro" id="IPR019200">
    <property type="entry name" value="ATP_adenylylTrfase_C"/>
</dbReference>
<feature type="region of interest" description="Disordered" evidence="1">
    <location>
        <begin position="79"/>
        <end position="103"/>
    </location>
</feature>
<dbReference type="InterPro" id="IPR043171">
    <property type="entry name" value="Ap4A_phos1/2-like"/>
</dbReference>
<dbReference type="AlphaFoldDB" id="A0AAF0DAV1"/>
<dbReference type="Gene3D" id="3.30.428.70">
    <property type="match status" value="1"/>
</dbReference>
<accession>A0AAF0DAV1</accession>
<keyword evidence="5" id="KW-1185">Reference proteome</keyword>
<keyword evidence="4" id="KW-0548">Nucleotidyltransferase</keyword>
<dbReference type="Pfam" id="PF19327">
    <property type="entry name" value="Ap4A_phos_N"/>
    <property type="match status" value="1"/>
</dbReference>
<sequence length="325" mass="36853">MEDLESRALQQFDKLVQRGSIIFKDAPPVHIPARPFNVRERYDHAFLRTASLSAAVLPSGENGQELQFRIASSLTKKPQVEIKEAETQPRKPQDKPSPFANDPPDFVLEHVGPEHTLRFNKFCVVRPQFVLHTNEFKPQIEPLAATDLAAAWSVLCRLESPYIVIYNGGMQGGWSLPHRHMQLLPRPPRDVHDLFPDTYGIQNGVFLNIHPLLGKIFKWQTSTDSQIQHAVRMLPQSPTEEQIFSIYNDLLTAAGVSETDYSHNLVLVREWMLVIPRSRASQEGVKIVNAAGMVGMIWIPSNDVLDIWLQSSNPMDILARFGKPW</sequence>
<evidence type="ECO:0000256" key="1">
    <source>
        <dbReference type="SAM" id="MobiDB-lite"/>
    </source>
</evidence>
<dbReference type="GO" id="GO:0009117">
    <property type="term" value="P:nucleotide metabolic process"/>
    <property type="evidence" value="ECO:0007669"/>
    <property type="project" value="InterPro"/>
</dbReference>
<evidence type="ECO:0000313" key="4">
    <source>
        <dbReference type="EMBL" id="WEW54908.1"/>
    </source>
</evidence>
<feature type="compositionally biased region" description="Basic and acidic residues" evidence="1">
    <location>
        <begin position="79"/>
        <end position="94"/>
    </location>
</feature>
<evidence type="ECO:0000259" key="2">
    <source>
        <dbReference type="Pfam" id="PF09830"/>
    </source>
</evidence>
<name>A0AAF0DAV1_9EURO</name>
<keyword evidence="4" id="KW-0808">Transferase</keyword>
<dbReference type="Proteomes" id="UP001219355">
    <property type="component" value="Chromosome 1"/>
</dbReference>
<dbReference type="GO" id="GO:0005524">
    <property type="term" value="F:ATP binding"/>
    <property type="evidence" value="ECO:0007669"/>
    <property type="project" value="InterPro"/>
</dbReference>
<dbReference type="SUPFAM" id="SSF54197">
    <property type="entry name" value="HIT-like"/>
    <property type="match status" value="1"/>
</dbReference>
<organism evidence="4 5">
    <name type="scientific">Emydomyces testavorans</name>
    <dbReference type="NCBI Taxonomy" id="2070801"/>
    <lineage>
        <taxon>Eukaryota</taxon>
        <taxon>Fungi</taxon>
        <taxon>Dikarya</taxon>
        <taxon>Ascomycota</taxon>
        <taxon>Pezizomycotina</taxon>
        <taxon>Eurotiomycetes</taxon>
        <taxon>Eurotiomycetidae</taxon>
        <taxon>Onygenales</taxon>
        <taxon>Nannizziopsiaceae</taxon>
        <taxon>Emydomyces</taxon>
    </lineage>
</organism>
<dbReference type="Pfam" id="PF09830">
    <property type="entry name" value="ATP_transf"/>
    <property type="match status" value="1"/>
</dbReference>
<dbReference type="PANTHER" id="PTHR38420:SF1">
    <property type="entry name" value="PUTATIVE (AFU_ORTHOLOGUE AFUA_5G14690)-RELATED"/>
    <property type="match status" value="1"/>
</dbReference>
<reference evidence="4" key="1">
    <citation type="submission" date="2023-03" db="EMBL/GenBank/DDBJ databases">
        <title>Emydomyces testavorans Genome Sequence.</title>
        <authorList>
            <person name="Hoyer L."/>
        </authorList>
    </citation>
    <scope>NUCLEOTIDE SEQUENCE</scope>
    <source>
        <strain evidence="4">16-2883</strain>
    </source>
</reference>
<gene>
    <name evidence="4" type="ORF">PRK78_000335</name>
</gene>
<dbReference type="GO" id="GO:0003877">
    <property type="term" value="F:ATP:ADP adenylyltransferase activity"/>
    <property type="evidence" value="ECO:0007669"/>
    <property type="project" value="UniProtKB-EC"/>
</dbReference>
<feature type="domain" description="ATP adenylyltransferase C-terminal" evidence="2">
    <location>
        <begin position="227"/>
        <end position="324"/>
    </location>
</feature>
<dbReference type="InterPro" id="IPR036265">
    <property type="entry name" value="HIT-like_sf"/>
</dbReference>
<dbReference type="EC" id="2.7.7.53" evidence="4"/>
<evidence type="ECO:0000259" key="3">
    <source>
        <dbReference type="Pfam" id="PF19327"/>
    </source>
</evidence>
<proteinExistence type="predicted"/>
<dbReference type="EMBL" id="CP120627">
    <property type="protein sequence ID" value="WEW54908.1"/>
    <property type="molecule type" value="Genomic_DNA"/>
</dbReference>